<feature type="region of interest" description="Disordered" evidence="1">
    <location>
        <begin position="25"/>
        <end position="47"/>
    </location>
</feature>
<organism evidence="2">
    <name type="scientific">Octopus bimaculoides</name>
    <name type="common">California two-spotted octopus</name>
    <dbReference type="NCBI Taxonomy" id="37653"/>
    <lineage>
        <taxon>Eukaryota</taxon>
        <taxon>Metazoa</taxon>
        <taxon>Spiralia</taxon>
        <taxon>Lophotrochozoa</taxon>
        <taxon>Mollusca</taxon>
        <taxon>Cephalopoda</taxon>
        <taxon>Coleoidea</taxon>
        <taxon>Octopodiformes</taxon>
        <taxon>Octopoda</taxon>
        <taxon>Incirrata</taxon>
        <taxon>Octopodidae</taxon>
        <taxon>Octopus</taxon>
    </lineage>
</organism>
<protein>
    <submittedName>
        <fullName evidence="2">Uncharacterized protein</fullName>
    </submittedName>
</protein>
<evidence type="ECO:0000313" key="2">
    <source>
        <dbReference type="EMBL" id="KOF86149.1"/>
    </source>
</evidence>
<accession>A0A0L8HAS6</accession>
<evidence type="ECO:0000256" key="1">
    <source>
        <dbReference type="SAM" id="MobiDB-lite"/>
    </source>
</evidence>
<reference evidence="2" key="1">
    <citation type="submission" date="2015-07" db="EMBL/GenBank/DDBJ databases">
        <title>MeaNS - Measles Nucleotide Surveillance Program.</title>
        <authorList>
            <person name="Tran T."/>
            <person name="Druce J."/>
        </authorList>
    </citation>
    <scope>NUCLEOTIDE SEQUENCE</scope>
    <source>
        <strain evidence="2">UCB-OBI-ISO-001</strain>
        <tissue evidence="2">Gonad</tissue>
    </source>
</reference>
<proteinExistence type="predicted"/>
<gene>
    <name evidence="2" type="ORF">OCBIM_22019166mg</name>
</gene>
<feature type="compositionally biased region" description="Basic and acidic residues" evidence="1">
    <location>
        <begin position="25"/>
        <end position="40"/>
    </location>
</feature>
<dbReference type="EMBL" id="KQ418726">
    <property type="protein sequence ID" value="KOF86149.1"/>
    <property type="molecule type" value="Genomic_DNA"/>
</dbReference>
<dbReference type="AlphaFoldDB" id="A0A0L8HAS6"/>
<sequence length="72" mass="8256">MSGILSNERIKTNIKYLERGGGTERDTYIQRKGEKQEGRGKARKNYSHTRPSYCCVKIFYQSGHLRGSVGFL</sequence>
<name>A0A0L8HAS6_OCTBM</name>